<keyword evidence="4" id="KW-0238">DNA-binding</keyword>
<keyword evidence="5" id="KW-0804">Transcription</keyword>
<dbReference type="SMART" id="SM00066">
    <property type="entry name" value="GAL4"/>
    <property type="match status" value="1"/>
</dbReference>
<evidence type="ECO:0000256" key="6">
    <source>
        <dbReference type="ARBA" id="ARBA00023242"/>
    </source>
</evidence>
<protein>
    <submittedName>
        <fullName evidence="8">C6 zinc finger domain protein</fullName>
    </submittedName>
</protein>
<dbReference type="InterPro" id="IPR021858">
    <property type="entry name" value="Fun_TF"/>
</dbReference>
<dbReference type="Gene3D" id="4.10.240.10">
    <property type="entry name" value="Zn(2)-C6 fungal-type DNA-binding domain"/>
    <property type="match status" value="1"/>
</dbReference>
<proteinExistence type="predicted"/>
<dbReference type="PROSITE" id="PS50048">
    <property type="entry name" value="ZN2_CY6_FUNGAL_2"/>
    <property type="match status" value="1"/>
</dbReference>
<feature type="domain" description="Zn(2)-C6 fungal-type" evidence="7">
    <location>
        <begin position="14"/>
        <end position="42"/>
    </location>
</feature>
<comment type="caution">
    <text evidence="8">The sequence shown here is derived from an EMBL/GenBank/DDBJ whole genome shotgun (WGS) entry which is preliminary data.</text>
</comment>
<evidence type="ECO:0000313" key="9">
    <source>
        <dbReference type="Proteomes" id="UP001629113"/>
    </source>
</evidence>
<evidence type="ECO:0000256" key="3">
    <source>
        <dbReference type="ARBA" id="ARBA00023015"/>
    </source>
</evidence>
<dbReference type="InterPro" id="IPR052360">
    <property type="entry name" value="Transcr_Regulatory_Proteins"/>
</dbReference>
<keyword evidence="6" id="KW-0539">Nucleus</keyword>
<dbReference type="Pfam" id="PF00172">
    <property type="entry name" value="Zn_clus"/>
    <property type="match status" value="1"/>
</dbReference>
<keyword evidence="1" id="KW-0479">Metal-binding</keyword>
<sequence>MEVGRGGLIRSRKGCETCRARHVKCDEGKPSCQRCRKDGRKCDGYKTTQNRPLNRTPEPEKRAALSALPTLPDFEGSRQRDLFAFYVSCISDASSLYFGVGFWGRCVLQLSLSEAAIRYALCSLSALQRSTTISDPATQHCSRLELRTCALQQYNHAVRHTRRLLSESSDGSTDKLVKGLVACALFVCYESFTGNHELSHMHLENGLRIIAREYRRQRHTAIPKEIVQVFRRLDLQVKSIGNAKVSHPNDGCAEPIELVSTVPPSFTSFEDSLDVIHQLVAWILQKPAHTAPCPISPADSAAANKFLADWYRGIEDISRDLDSAPANLQRSVALLKMHQIIMTVIVDVVLHRRETLHNAYLDRYEQIVALADALICDVQRSGSGNFFCFDIGVILPLFWVGTKCRESGVRRRAIALLASMSHQEGIWKSGTAARVAQVIVDVEEEGLPPGVHQEDVPETARVHWVATIEDDEKGVCYATCLLRSDVDEVSWYTRERSFPIVESPRSLES</sequence>
<reference evidence="8 9" key="1">
    <citation type="submission" date="2024-06" db="EMBL/GenBank/DDBJ databases">
        <title>Complete genome of Phlyctema vagabunda strain 19-DSS-EL-015.</title>
        <authorList>
            <person name="Fiorenzani C."/>
        </authorList>
    </citation>
    <scope>NUCLEOTIDE SEQUENCE [LARGE SCALE GENOMIC DNA]</scope>
    <source>
        <strain evidence="8 9">19-DSS-EL-015</strain>
    </source>
</reference>
<evidence type="ECO:0000256" key="1">
    <source>
        <dbReference type="ARBA" id="ARBA00022723"/>
    </source>
</evidence>
<dbReference type="CDD" id="cd00067">
    <property type="entry name" value="GAL4"/>
    <property type="match status" value="1"/>
</dbReference>
<evidence type="ECO:0000256" key="5">
    <source>
        <dbReference type="ARBA" id="ARBA00023163"/>
    </source>
</evidence>
<evidence type="ECO:0000313" key="8">
    <source>
        <dbReference type="EMBL" id="KAL3424261.1"/>
    </source>
</evidence>
<keyword evidence="9" id="KW-1185">Reference proteome</keyword>
<evidence type="ECO:0000259" key="7">
    <source>
        <dbReference type="PROSITE" id="PS50048"/>
    </source>
</evidence>
<keyword evidence="3" id="KW-0805">Transcription regulation</keyword>
<name>A0ABR4PLP0_9HELO</name>
<dbReference type="Pfam" id="PF11951">
    <property type="entry name" value="Fungal_trans_2"/>
    <property type="match status" value="1"/>
</dbReference>
<evidence type="ECO:0000256" key="4">
    <source>
        <dbReference type="ARBA" id="ARBA00023125"/>
    </source>
</evidence>
<dbReference type="EMBL" id="JBFCZG010000003">
    <property type="protein sequence ID" value="KAL3424261.1"/>
    <property type="molecule type" value="Genomic_DNA"/>
</dbReference>
<dbReference type="SUPFAM" id="SSF57701">
    <property type="entry name" value="Zn2/Cys6 DNA-binding domain"/>
    <property type="match status" value="1"/>
</dbReference>
<dbReference type="InterPro" id="IPR036864">
    <property type="entry name" value="Zn2-C6_fun-type_DNA-bd_sf"/>
</dbReference>
<evidence type="ECO:0000256" key="2">
    <source>
        <dbReference type="ARBA" id="ARBA00022833"/>
    </source>
</evidence>
<dbReference type="InterPro" id="IPR001138">
    <property type="entry name" value="Zn2Cys6_DnaBD"/>
</dbReference>
<dbReference type="PANTHER" id="PTHR36206:SF12">
    <property type="entry name" value="ASPERCRYPTIN BIOSYNTHESIS CLUSTER-SPECIFIC TRANSCRIPTION REGULATOR ATNN-RELATED"/>
    <property type="match status" value="1"/>
</dbReference>
<accession>A0ABR4PLP0</accession>
<keyword evidence="2" id="KW-0862">Zinc</keyword>
<dbReference type="PANTHER" id="PTHR36206">
    <property type="entry name" value="ASPERCRYPTIN BIOSYNTHESIS CLUSTER-SPECIFIC TRANSCRIPTION REGULATOR ATNN-RELATED"/>
    <property type="match status" value="1"/>
</dbReference>
<dbReference type="Proteomes" id="UP001629113">
    <property type="component" value="Unassembled WGS sequence"/>
</dbReference>
<dbReference type="PROSITE" id="PS00463">
    <property type="entry name" value="ZN2_CY6_FUNGAL_1"/>
    <property type="match status" value="1"/>
</dbReference>
<gene>
    <name evidence="8" type="ORF">PVAG01_03542</name>
</gene>
<organism evidence="8 9">
    <name type="scientific">Phlyctema vagabunda</name>
    <dbReference type="NCBI Taxonomy" id="108571"/>
    <lineage>
        <taxon>Eukaryota</taxon>
        <taxon>Fungi</taxon>
        <taxon>Dikarya</taxon>
        <taxon>Ascomycota</taxon>
        <taxon>Pezizomycotina</taxon>
        <taxon>Leotiomycetes</taxon>
        <taxon>Helotiales</taxon>
        <taxon>Dermateaceae</taxon>
        <taxon>Phlyctema</taxon>
    </lineage>
</organism>